<dbReference type="Ensembl" id="ENSCMIT00000032228.1">
    <property type="protein sequence ID" value="ENSCMIP00000031742.1"/>
    <property type="gene ID" value="ENSCMIG00000013605.1"/>
</dbReference>
<reference evidence="1" key="4">
    <citation type="submission" date="2025-08" db="UniProtKB">
        <authorList>
            <consortium name="Ensembl"/>
        </authorList>
    </citation>
    <scope>IDENTIFICATION</scope>
</reference>
<dbReference type="GO" id="GO:0006096">
    <property type="term" value="P:glycolytic process"/>
    <property type="evidence" value="ECO:0007669"/>
    <property type="project" value="InterPro"/>
</dbReference>
<name>A0A4W3IR13_CALMI</name>
<reference evidence="1" key="5">
    <citation type="submission" date="2025-09" db="UniProtKB">
        <authorList>
            <consortium name="Ensembl"/>
        </authorList>
    </citation>
    <scope>IDENTIFICATION</scope>
</reference>
<dbReference type="STRING" id="7868.ENSCMIP00000031742"/>
<dbReference type="GO" id="GO:0016868">
    <property type="term" value="F:intramolecular phosphotransferase activity"/>
    <property type="evidence" value="ECO:0007669"/>
    <property type="project" value="InterPro"/>
</dbReference>
<evidence type="ECO:0000313" key="2">
    <source>
        <dbReference type="Proteomes" id="UP000314986"/>
    </source>
</evidence>
<dbReference type="InterPro" id="IPR005952">
    <property type="entry name" value="Phosphogly_mut1"/>
</dbReference>
<reference evidence="2" key="2">
    <citation type="journal article" date="2007" name="PLoS Biol.">
        <title>Survey sequencing and comparative analysis of the elephant shark (Callorhinchus milii) genome.</title>
        <authorList>
            <person name="Venkatesh B."/>
            <person name="Kirkness E.F."/>
            <person name="Loh Y.H."/>
            <person name="Halpern A.L."/>
            <person name="Lee A.P."/>
            <person name="Johnson J."/>
            <person name="Dandona N."/>
            <person name="Viswanathan L.D."/>
            <person name="Tay A."/>
            <person name="Venter J.C."/>
            <person name="Strausberg R.L."/>
            <person name="Brenner S."/>
        </authorList>
    </citation>
    <scope>NUCLEOTIDE SEQUENCE [LARGE SCALE GENOMIC DNA]</scope>
</reference>
<reference evidence="2" key="3">
    <citation type="journal article" date="2014" name="Nature">
        <title>Elephant shark genome provides unique insights into gnathostome evolution.</title>
        <authorList>
            <consortium name="International Elephant Shark Genome Sequencing Consortium"/>
            <person name="Venkatesh B."/>
            <person name="Lee A.P."/>
            <person name="Ravi V."/>
            <person name="Maurya A.K."/>
            <person name="Lian M.M."/>
            <person name="Swann J.B."/>
            <person name="Ohta Y."/>
            <person name="Flajnik M.F."/>
            <person name="Sutoh Y."/>
            <person name="Kasahara M."/>
            <person name="Hoon S."/>
            <person name="Gangu V."/>
            <person name="Roy S.W."/>
            <person name="Irimia M."/>
            <person name="Korzh V."/>
            <person name="Kondrychyn I."/>
            <person name="Lim Z.W."/>
            <person name="Tay B.H."/>
            <person name="Tohari S."/>
            <person name="Kong K.W."/>
            <person name="Ho S."/>
            <person name="Lorente-Galdos B."/>
            <person name="Quilez J."/>
            <person name="Marques-Bonet T."/>
            <person name="Raney B.J."/>
            <person name="Ingham P.W."/>
            <person name="Tay A."/>
            <person name="Hillier L.W."/>
            <person name="Minx P."/>
            <person name="Boehm T."/>
            <person name="Wilson R.K."/>
            <person name="Brenner S."/>
            <person name="Warren W.C."/>
        </authorList>
    </citation>
    <scope>NUCLEOTIDE SEQUENCE [LARGE SCALE GENOMIC DNA]</scope>
</reference>
<organism evidence="1 2">
    <name type="scientific">Callorhinchus milii</name>
    <name type="common">Ghost shark</name>
    <dbReference type="NCBI Taxonomy" id="7868"/>
    <lineage>
        <taxon>Eukaryota</taxon>
        <taxon>Metazoa</taxon>
        <taxon>Chordata</taxon>
        <taxon>Craniata</taxon>
        <taxon>Vertebrata</taxon>
        <taxon>Chondrichthyes</taxon>
        <taxon>Holocephali</taxon>
        <taxon>Chimaeriformes</taxon>
        <taxon>Callorhinchidae</taxon>
        <taxon>Callorhinchus</taxon>
    </lineage>
</organism>
<dbReference type="Gene3D" id="3.40.50.1240">
    <property type="entry name" value="Phosphoglycerate mutase-like"/>
    <property type="match status" value="1"/>
</dbReference>
<evidence type="ECO:0000313" key="1">
    <source>
        <dbReference type="Ensembl" id="ENSCMIP00000031742.1"/>
    </source>
</evidence>
<dbReference type="Proteomes" id="UP000314986">
    <property type="component" value="Unassembled WGS sequence"/>
</dbReference>
<dbReference type="SUPFAM" id="SSF53254">
    <property type="entry name" value="Phosphoglycerate mutase-like"/>
    <property type="match status" value="1"/>
</dbReference>
<dbReference type="GeneTree" id="ENSGT00950000182926"/>
<protein>
    <submittedName>
        <fullName evidence="1">Uncharacterized protein</fullName>
    </submittedName>
</protein>
<dbReference type="PANTHER" id="PTHR11931">
    <property type="entry name" value="PHOSPHOGLYCERATE MUTASE"/>
    <property type="match status" value="1"/>
</dbReference>
<dbReference type="InterPro" id="IPR029033">
    <property type="entry name" value="His_PPase_superfam"/>
</dbReference>
<keyword evidence="2" id="KW-1185">Reference proteome</keyword>
<sequence length="227" mass="25741">SPGARRLSWEVRRGMGMGSKEQVVCFMLICCAKGLQDAGYMFDMYYTSVLQRVIRNLWSILDVIDQMWLPVTRTWRLNKWHYGGLTALNKSEMIWPRSYNIPPPAMDLIPGQSHLPSLINSVMSSAKLYIEVLNCIQYKCLTVFRHPEVQFLNQAGQQYSRALLRTTQPSLGRWGKAEWVGCGVEVKQDTKVPDWLSEVECATMDGDAVSARGVESLMGANREPQSC</sequence>
<reference evidence="2" key="1">
    <citation type="journal article" date="2006" name="Science">
        <title>Ancient noncoding elements conserved in the human genome.</title>
        <authorList>
            <person name="Venkatesh B."/>
            <person name="Kirkness E.F."/>
            <person name="Loh Y.H."/>
            <person name="Halpern A.L."/>
            <person name="Lee A.P."/>
            <person name="Johnson J."/>
            <person name="Dandona N."/>
            <person name="Viswanathan L.D."/>
            <person name="Tay A."/>
            <person name="Venter J.C."/>
            <person name="Strausberg R.L."/>
            <person name="Brenner S."/>
        </authorList>
    </citation>
    <scope>NUCLEOTIDE SEQUENCE [LARGE SCALE GENOMIC DNA]</scope>
</reference>
<dbReference type="AlphaFoldDB" id="A0A4W3IR13"/>
<dbReference type="InParanoid" id="A0A4W3IR13"/>
<proteinExistence type="predicted"/>
<accession>A0A4W3IR13</accession>